<evidence type="ECO:0000313" key="2">
    <source>
        <dbReference type="Proteomes" id="UP000621307"/>
    </source>
</evidence>
<proteinExistence type="predicted"/>
<dbReference type="RefSeq" id="WP_190572780.1">
    <property type="nucleotide sequence ID" value="NZ_JACJQL010000117.1"/>
</dbReference>
<evidence type="ECO:0000313" key="1">
    <source>
        <dbReference type="EMBL" id="MBD2255700.1"/>
    </source>
</evidence>
<protein>
    <submittedName>
        <fullName evidence="1">Uncharacterized protein</fullName>
    </submittedName>
</protein>
<name>A0ABR8BS24_9NOSO</name>
<dbReference type="Proteomes" id="UP000621307">
    <property type="component" value="Unassembled WGS sequence"/>
</dbReference>
<accession>A0ABR8BS24</accession>
<keyword evidence="2" id="KW-1185">Reference proteome</keyword>
<dbReference type="EMBL" id="JACJQL010000117">
    <property type="protein sequence ID" value="MBD2255700.1"/>
    <property type="molecule type" value="Genomic_DNA"/>
</dbReference>
<comment type="caution">
    <text evidence="1">The sequence shown here is derived from an EMBL/GenBank/DDBJ whole genome shotgun (WGS) entry which is preliminary data.</text>
</comment>
<sequence length="71" mass="8387">MAQTWTHGSEQNETCPKCNSLYRVTTFRLPTRDSDYFDCQVCGDRIREWNDTEVPSFTLIQRGQHEESENK</sequence>
<gene>
    <name evidence="1" type="ORF">H6G14_31415</name>
</gene>
<reference evidence="1 2" key="1">
    <citation type="journal article" date="2020" name="ISME J.">
        <title>Comparative genomics reveals insights into cyanobacterial evolution and habitat adaptation.</title>
        <authorList>
            <person name="Chen M.Y."/>
            <person name="Teng W.K."/>
            <person name="Zhao L."/>
            <person name="Hu C.X."/>
            <person name="Zhou Y.K."/>
            <person name="Han B.P."/>
            <person name="Song L.R."/>
            <person name="Shu W.S."/>
        </authorList>
    </citation>
    <scope>NUCLEOTIDE SEQUENCE [LARGE SCALE GENOMIC DNA]</scope>
    <source>
        <strain evidence="1 2">FACHB-3921</strain>
    </source>
</reference>
<organism evidence="1 2">
    <name type="scientific">Nostoc parmelioides FACHB-3921</name>
    <dbReference type="NCBI Taxonomy" id="2692909"/>
    <lineage>
        <taxon>Bacteria</taxon>
        <taxon>Bacillati</taxon>
        <taxon>Cyanobacteriota</taxon>
        <taxon>Cyanophyceae</taxon>
        <taxon>Nostocales</taxon>
        <taxon>Nostocaceae</taxon>
        <taxon>Nostoc</taxon>
    </lineage>
</organism>